<evidence type="ECO:0000313" key="1">
    <source>
        <dbReference type="EMBL" id="SER00091.1"/>
    </source>
</evidence>
<dbReference type="RefSeq" id="WP_092506347.1">
    <property type="nucleotide sequence ID" value="NZ_FOEH01000009.1"/>
</dbReference>
<sequence length="67" mass="7804">MEKEKKLEGHLVGFGTLQEMEEYEDWIYLGGAMSERRYNAYDDTPSKDECDKLCAEFSGEVKIFLTK</sequence>
<comment type="caution">
    <text evidence="1">The sequence shown here is derived from an EMBL/GenBank/DDBJ whole genome shotgun (WGS) entry which is preliminary data.</text>
</comment>
<dbReference type="Proteomes" id="UP000198733">
    <property type="component" value="Unassembled WGS sequence"/>
</dbReference>
<protein>
    <submittedName>
        <fullName evidence="1">Uncharacterized protein</fullName>
    </submittedName>
</protein>
<gene>
    <name evidence="1" type="ORF">SAMN05216232_3921</name>
</gene>
<evidence type="ECO:0000313" key="2">
    <source>
        <dbReference type="Proteomes" id="UP000198733"/>
    </source>
</evidence>
<reference evidence="1 2" key="1">
    <citation type="submission" date="2016-10" db="EMBL/GenBank/DDBJ databases">
        <authorList>
            <person name="Varghese N."/>
            <person name="Submissions S."/>
        </authorList>
    </citation>
    <scope>NUCLEOTIDE SEQUENCE [LARGE SCALE GENOMIC DNA]</scope>
    <source>
        <strain evidence="1 2">CGMCC 1.7734</strain>
    </source>
</reference>
<name>A0A1H9KLP5_9BACI</name>
<proteinExistence type="predicted"/>
<accession>A0A1H9KLP5</accession>
<dbReference type="EMBL" id="FOEH01000009">
    <property type="protein sequence ID" value="SER00091.1"/>
    <property type="molecule type" value="Genomic_DNA"/>
</dbReference>
<keyword evidence="2" id="KW-1185">Reference proteome</keyword>
<organism evidence="1 2">
    <name type="scientific">Virgibacillus subterraneus</name>
    <dbReference type="NCBI Taxonomy" id="621109"/>
    <lineage>
        <taxon>Bacteria</taxon>
        <taxon>Bacillati</taxon>
        <taxon>Bacillota</taxon>
        <taxon>Bacilli</taxon>
        <taxon>Bacillales</taxon>
        <taxon>Bacillaceae</taxon>
        <taxon>Virgibacillus</taxon>
    </lineage>
</organism>